<accession>E0NTG6</accession>
<proteinExistence type="predicted"/>
<feature type="domain" description="DUF5118" evidence="4">
    <location>
        <begin position="78"/>
        <end position="124"/>
    </location>
</feature>
<evidence type="ECO:0000259" key="3">
    <source>
        <dbReference type="Pfam" id="PF17148"/>
    </source>
</evidence>
<dbReference type="Pfam" id="PF17148">
    <property type="entry name" value="DUF5117"/>
    <property type="match status" value="1"/>
</dbReference>
<dbReference type="HOGENOM" id="CLU_008630_1_0_10"/>
<dbReference type="STRING" id="862515.HMPREF0658_1468"/>
<feature type="region of interest" description="Disordered" evidence="1">
    <location>
        <begin position="576"/>
        <end position="597"/>
    </location>
</feature>
<dbReference type="CDD" id="cd04276">
    <property type="entry name" value="ZnMc_MMP_like_2"/>
    <property type="match status" value="1"/>
</dbReference>
<evidence type="ECO:0000313" key="5">
    <source>
        <dbReference type="EMBL" id="EFM01633.1"/>
    </source>
</evidence>
<evidence type="ECO:0008006" key="7">
    <source>
        <dbReference type="Google" id="ProtNLM"/>
    </source>
</evidence>
<dbReference type="PANTHER" id="PTHR38478:SF1">
    <property type="entry name" value="ZINC DEPENDENT METALLOPROTEASE DOMAIN LIPOPROTEIN"/>
    <property type="match status" value="1"/>
</dbReference>
<dbReference type="BioCyc" id="PMAR862515-HMP:GMOO-1491-MONOMER"/>
<feature type="domain" description="EcxA zinc-binding" evidence="2">
    <location>
        <begin position="453"/>
        <end position="758"/>
    </location>
</feature>
<dbReference type="eggNOG" id="COG5549">
    <property type="taxonomic scope" value="Bacteria"/>
</dbReference>
<dbReference type="AlphaFoldDB" id="E0NTG6"/>
<dbReference type="InterPro" id="IPR032534">
    <property type="entry name" value="EcxA_zinc-bd"/>
</dbReference>
<sequence length="850" mass="97585">MPSSKLRYSAFISYFCKSNHEEMNIKKTTLLVLLAVCCSFHIQAKEVLPDDSTRVENTEKADEPKENKKKEAAKKKTSDYEMLLKKGGSMQQGMFTVRHIEDKWYFEIPDSMVGKMLLAVTRYAFVPQNFGVFSGEEVSRCTLYFEQRDPKTMLLRAYVLSQEADEHSRIATTLKFSSADPIAAAFKIIGRNKKTHAQLIDVTPLFKKDNNLLSIPKTAASKLKLGTLAEDRTFIDTIKTYPINTEIATTRTYNVNAGRVAASRTGSITLGLNTSIVMLPDVPMRKRLWDERVGYFINRFTHFTDDQHKTERESFVSRYRLVPKDLKRYLKGELVEPVKPIVYYIDPATPKQWVPYLMQGVNDWNVAFESAGFKNAIIAKEWNPQSGFSMDDARFSVLRYLPSETENAYGPRIVDPRSGEIIESHIGWYHNVMNLLTKWYMVQCAPLDPRARKMQFDEKLMGELIRFVSSHEVGHSLGLRHNMGASYATPVEKLRDKAWVEANGHTASIMDYARFNYVAQPEDGITERGLFPRINDYDKWAIRWGYSYRPEFKDEYEEKEKLREETTRTLAANPRLWFGGEGRNEDPRAQTEDLGDDNVKASDYGIKNLKRVIKGLPQWTQQTDGRHTDLREMYLAVIKQYNRYNNHVIKNLGGRYINNMPGRKPFEQIPAARSRAAMDYLSRQLFTAPVWLYPDEITSMTGTDAANDIQTKQETALSTLMAASLLNSINNASLASPEAYRLDDYMQDLFHAVWKPLSSPAELVNKSRRALQRNYIANLDKLLNPSEKERTGAGAKAYRSDARLYALQQLDQIDNYARLQLKTATGLNALHYRDILQLTKQVRTRQTDAR</sequence>
<reference evidence="5" key="1">
    <citation type="submission" date="2010-07" db="EMBL/GenBank/DDBJ databases">
        <authorList>
            <person name="Muzny D."/>
            <person name="Qin X."/>
            <person name="Deng J."/>
            <person name="Jiang H."/>
            <person name="Liu Y."/>
            <person name="Qu J."/>
            <person name="Song X.-Z."/>
            <person name="Zhang L."/>
            <person name="Thornton R."/>
            <person name="Coyle M."/>
            <person name="Francisco L."/>
            <person name="Jackson L."/>
            <person name="Javaid M."/>
            <person name="Korchina V."/>
            <person name="Kovar C."/>
            <person name="Mata R."/>
            <person name="Mathew T."/>
            <person name="Ngo R."/>
            <person name="Nguyen L."/>
            <person name="Nguyen N."/>
            <person name="Okwuonu G."/>
            <person name="Ongeri F."/>
            <person name="Pham C."/>
            <person name="Simmons D."/>
            <person name="Wilczek-Boney K."/>
            <person name="Hale W."/>
            <person name="Jakkamsetti A."/>
            <person name="Pham P."/>
            <person name="Ruth R."/>
            <person name="San Lucas F."/>
            <person name="Warren J."/>
            <person name="Zhang J."/>
            <person name="Zhao Z."/>
            <person name="Zhou C."/>
            <person name="Zhu D."/>
            <person name="Lee S."/>
            <person name="Bess C."/>
            <person name="Blankenburg K."/>
            <person name="Forbes L."/>
            <person name="Fu Q."/>
            <person name="Gubbala S."/>
            <person name="Hirani K."/>
            <person name="Jayaseelan J.C."/>
            <person name="Lara F."/>
            <person name="Munidasa M."/>
            <person name="Palculict T."/>
            <person name="Patil S."/>
            <person name="Pu L.-L."/>
            <person name="Saada N."/>
            <person name="Tang L."/>
            <person name="Weissenberger G."/>
            <person name="Zhu Y."/>
            <person name="Hemphill L."/>
            <person name="Shang Y."/>
            <person name="Youmans B."/>
            <person name="Ayvaz T."/>
            <person name="Ross M."/>
            <person name="Santibanez J."/>
            <person name="Aqrawi P."/>
            <person name="Gross S."/>
            <person name="Joshi V."/>
            <person name="Fowler G."/>
            <person name="Nazareth L."/>
            <person name="Reid J."/>
            <person name="Worley K."/>
            <person name="Petrosino J."/>
            <person name="Highlander S."/>
            <person name="Gibbs R."/>
        </authorList>
    </citation>
    <scope>NUCLEOTIDE SEQUENCE [LARGE SCALE GENOMIC DNA]</scope>
    <source>
        <strain evidence="5">DSM 16973</strain>
    </source>
</reference>
<feature type="compositionally biased region" description="Basic and acidic residues" evidence="1">
    <location>
        <begin position="582"/>
        <end position="591"/>
    </location>
</feature>
<dbReference type="EMBL" id="AEEI01000049">
    <property type="protein sequence ID" value="EFM01633.1"/>
    <property type="molecule type" value="Genomic_DNA"/>
</dbReference>
<dbReference type="Pfam" id="PF16313">
    <property type="entry name" value="DUF4953"/>
    <property type="match status" value="1"/>
</dbReference>
<dbReference type="Pfam" id="PF17162">
    <property type="entry name" value="DUF5118"/>
    <property type="match status" value="1"/>
</dbReference>
<dbReference type="SUPFAM" id="SSF55486">
    <property type="entry name" value="Metalloproteases ('zincins'), catalytic domain"/>
    <property type="match status" value="1"/>
</dbReference>
<comment type="caution">
    <text evidence="5">The sequence shown here is derived from an EMBL/GenBank/DDBJ whole genome shotgun (WGS) entry which is preliminary data.</text>
</comment>
<evidence type="ECO:0000313" key="6">
    <source>
        <dbReference type="Proteomes" id="UP000004394"/>
    </source>
</evidence>
<evidence type="ECO:0000259" key="2">
    <source>
        <dbReference type="Pfam" id="PF16313"/>
    </source>
</evidence>
<dbReference type="Proteomes" id="UP000004394">
    <property type="component" value="Unassembled WGS sequence"/>
</dbReference>
<dbReference type="InterPro" id="IPR034032">
    <property type="entry name" value="Zn_MMP-like_bac"/>
</dbReference>
<keyword evidence="6" id="KW-1185">Reference proteome</keyword>
<protein>
    <recommendedName>
        <fullName evidence="7">Zinc-dependent metalloprotease</fullName>
    </recommendedName>
</protein>
<name>E0NTG6_9BACT</name>
<evidence type="ECO:0000256" key="1">
    <source>
        <dbReference type="SAM" id="MobiDB-lite"/>
    </source>
</evidence>
<dbReference type="InterPro" id="IPR033413">
    <property type="entry name" value="DUF5117"/>
</dbReference>
<feature type="domain" description="DUF5117" evidence="3">
    <location>
        <begin position="135"/>
        <end position="324"/>
    </location>
</feature>
<gene>
    <name evidence="5" type="ORF">HMPREF0658_1468</name>
</gene>
<dbReference type="InterPro" id="IPR033428">
    <property type="entry name" value="DUF5118"/>
</dbReference>
<dbReference type="PANTHER" id="PTHR38478">
    <property type="entry name" value="PEPTIDASE M1A AND M12B"/>
    <property type="match status" value="1"/>
</dbReference>
<feature type="region of interest" description="Disordered" evidence="1">
    <location>
        <begin position="52"/>
        <end position="74"/>
    </location>
</feature>
<evidence type="ECO:0000259" key="4">
    <source>
        <dbReference type="Pfam" id="PF17162"/>
    </source>
</evidence>
<organism evidence="5 6">
    <name type="scientific">Hoylesella marshii DSM 16973 = JCM 13450</name>
    <dbReference type="NCBI Taxonomy" id="862515"/>
    <lineage>
        <taxon>Bacteria</taxon>
        <taxon>Pseudomonadati</taxon>
        <taxon>Bacteroidota</taxon>
        <taxon>Bacteroidia</taxon>
        <taxon>Bacteroidales</taxon>
        <taxon>Prevotellaceae</taxon>
        <taxon>Hoylesella</taxon>
    </lineage>
</organism>